<organism evidence="2">
    <name type="scientific">uncultured Acetobacteraceae bacterium</name>
    <dbReference type="NCBI Taxonomy" id="169975"/>
    <lineage>
        <taxon>Bacteria</taxon>
        <taxon>Pseudomonadati</taxon>
        <taxon>Pseudomonadota</taxon>
        <taxon>Alphaproteobacteria</taxon>
        <taxon>Acetobacterales</taxon>
        <taxon>Acetobacteraceae</taxon>
        <taxon>environmental samples</taxon>
    </lineage>
</organism>
<accession>A0A6J4JS72</accession>
<feature type="transmembrane region" description="Helical" evidence="1">
    <location>
        <begin position="110"/>
        <end position="131"/>
    </location>
</feature>
<reference evidence="2" key="1">
    <citation type="submission" date="2020-02" db="EMBL/GenBank/DDBJ databases">
        <authorList>
            <person name="Meier V. D."/>
        </authorList>
    </citation>
    <scope>NUCLEOTIDE SEQUENCE</scope>
    <source>
        <strain evidence="2">AVDCRST_MAG08</strain>
    </source>
</reference>
<feature type="transmembrane region" description="Helical" evidence="1">
    <location>
        <begin position="40"/>
        <end position="58"/>
    </location>
</feature>
<protein>
    <recommendedName>
        <fullName evidence="3">VanZ-like domain-containing protein</fullName>
    </recommendedName>
</protein>
<dbReference type="EMBL" id="CADCTG010000331">
    <property type="protein sequence ID" value="CAA9285800.1"/>
    <property type="molecule type" value="Genomic_DNA"/>
</dbReference>
<dbReference type="AlphaFoldDB" id="A0A6J4JS72"/>
<proteinExistence type="predicted"/>
<feature type="transmembrane region" description="Helical" evidence="1">
    <location>
        <begin position="9"/>
        <end position="28"/>
    </location>
</feature>
<feature type="transmembrane region" description="Helical" evidence="1">
    <location>
        <begin position="70"/>
        <end position="90"/>
    </location>
</feature>
<gene>
    <name evidence="2" type="ORF">AVDCRST_MAG08-4196</name>
</gene>
<evidence type="ECO:0000313" key="2">
    <source>
        <dbReference type="EMBL" id="CAA9285800.1"/>
    </source>
</evidence>
<dbReference type="InterPro" id="IPR014509">
    <property type="entry name" value="YjdF-like"/>
</dbReference>
<keyword evidence="1" id="KW-0812">Transmembrane</keyword>
<evidence type="ECO:0008006" key="3">
    <source>
        <dbReference type="Google" id="ProtNLM"/>
    </source>
</evidence>
<keyword evidence="1" id="KW-1133">Transmembrane helix</keyword>
<keyword evidence="1" id="KW-0472">Membrane</keyword>
<sequence>MEATSEGRAVAWFLLVVLGVANIAGYALDLYARFWWFDRILHACTIFAITLWLALFVCNRALRGGPGRDALIVLMIASVGLAIGALWEVAEWGFDRIAPGDVIKGKFDTIIDIVMDTLGAVLAGIAGLKFLRPGGTRPAAASPAAPETP</sequence>
<dbReference type="Pfam" id="PF09997">
    <property type="entry name" value="DUF2238"/>
    <property type="match status" value="1"/>
</dbReference>
<name>A0A6J4JS72_9PROT</name>
<evidence type="ECO:0000256" key="1">
    <source>
        <dbReference type="SAM" id="Phobius"/>
    </source>
</evidence>